<dbReference type="KEGG" id="ftj:FTUN_4409"/>
<dbReference type="Pfam" id="PF07676">
    <property type="entry name" value="PD40"/>
    <property type="match status" value="5"/>
</dbReference>
<dbReference type="EMBL" id="CP053452">
    <property type="protein sequence ID" value="QJW96849.1"/>
    <property type="molecule type" value="Genomic_DNA"/>
</dbReference>
<dbReference type="Proteomes" id="UP000503447">
    <property type="component" value="Chromosome"/>
</dbReference>
<gene>
    <name evidence="2" type="ORF">FTUN_4409</name>
</gene>
<dbReference type="InterPro" id="IPR011659">
    <property type="entry name" value="WD40"/>
</dbReference>
<keyword evidence="3" id="KW-1185">Reference proteome</keyword>
<name>A0A6M5YSK7_9BACT</name>
<dbReference type="RefSeq" id="WP_171472354.1">
    <property type="nucleotide sequence ID" value="NZ_CP053452.2"/>
</dbReference>
<proteinExistence type="inferred from homology"/>
<comment type="similarity">
    <text evidence="1">Belongs to the TolB family.</text>
</comment>
<accession>A0A6M5YSK7</accession>
<organism evidence="2 3">
    <name type="scientific">Frigoriglobus tundricola</name>
    <dbReference type="NCBI Taxonomy" id="2774151"/>
    <lineage>
        <taxon>Bacteria</taxon>
        <taxon>Pseudomonadati</taxon>
        <taxon>Planctomycetota</taxon>
        <taxon>Planctomycetia</taxon>
        <taxon>Gemmatales</taxon>
        <taxon>Gemmataceae</taxon>
        <taxon>Frigoriglobus</taxon>
    </lineage>
</organism>
<protein>
    <submittedName>
        <fullName evidence="2">Translocation protein TolB</fullName>
    </submittedName>
</protein>
<dbReference type="SUPFAM" id="SSF82171">
    <property type="entry name" value="DPP6 N-terminal domain-like"/>
    <property type="match status" value="1"/>
</dbReference>
<evidence type="ECO:0000256" key="1">
    <source>
        <dbReference type="ARBA" id="ARBA00009820"/>
    </source>
</evidence>
<sequence length="343" mass="38649">MNALLLSLALVPAADPDWKAAEGAHLKNIKQLTSDFVRAGEGYFSPDGTKVIFQAEEKDTGNPFYQIFVMDLKTGKTTRISPGNGRTTCGYFRPDGKKVIFASSHGDPETKKHQEAEIAQRVEDKKKGVRRRYSWDFDPHMKIYEANLDGSDLKCLTPDAKVYTAEGSYSADGKRIVFSSGNAQNVQLFIMNADGSNPKRLTDAPNCYNGGPFFSPNGKKVVFRADRKEKDRLQLYVINDDGTGEKALTNDDKWVFWAPYWFKDSKHIIYTGADHSNPLAPPNYDLWWMNIETGKKVRITYAPGQDVLPVFSPTYDKLMWTSSRDGRMPAQLYIADFTPPKDE</sequence>
<reference evidence="3" key="1">
    <citation type="submission" date="2020-05" db="EMBL/GenBank/DDBJ databases">
        <title>Frigoriglobus tundricola gen. nov., sp. nov., a psychrotolerant cellulolytic planctomycete of the family Gemmataceae with two divergent copies of 16S rRNA gene.</title>
        <authorList>
            <person name="Kulichevskaya I.S."/>
            <person name="Ivanova A.A."/>
            <person name="Naumoff D.G."/>
            <person name="Beletsky A.V."/>
            <person name="Rijpstra W.I.C."/>
            <person name="Sinninghe Damste J.S."/>
            <person name="Mardanov A.V."/>
            <person name="Ravin N.V."/>
            <person name="Dedysh S.N."/>
        </authorList>
    </citation>
    <scope>NUCLEOTIDE SEQUENCE [LARGE SCALE GENOMIC DNA]</scope>
    <source>
        <strain evidence="3">PL17</strain>
    </source>
</reference>
<dbReference type="InterPro" id="IPR011042">
    <property type="entry name" value="6-blade_b-propeller_TolB-like"/>
</dbReference>
<dbReference type="Gene3D" id="2.120.10.30">
    <property type="entry name" value="TolB, C-terminal domain"/>
    <property type="match status" value="3"/>
</dbReference>
<evidence type="ECO:0000313" key="3">
    <source>
        <dbReference type="Proteomes" id="UP000503447"/>
    </source>
</evidence>
<dbReference type="PANTHER" id="PTHR36842:SF1">
    <property type="entry name" value="PROTEIN TOLB"/>
    <property type="match status" value="1"/>
</dbReference>
<evidence type="ECO:0000313" key="2">
    <source>
        <dbReference type="EMBL" id="QJW96849.1"/>
    </source>
</evidence>
<dbReference type="PANTHER" id="PTHR36842">
    <property type="entry name" value="PROTEIN TOLB HOMOLOG"/>
    <property type="match status" value="1"/>
</dbReference>
<dbReference type="AlphaFoldDB" id="A0A6M5YSK7"/>